<comment type="caution">
    <text evidence="2">The sequence shown here is derived from an EMBL/GenBank/DDBJ whole genome shotgun (WGS) entry which is preliminary data.</text>
</comment>
<dbReference type="EMBL" id="AZGY01000006">
    <property type="protein sequence ID" value="KZZ97652.1"/>
    <property type="molecule type" value="Genomic_DNA"/>
</dbReference>
<protein>
    <submittedName>
        <fullName evidence="2">SET domain protein</fullName>
    </submittedName>
</protein>
<dbReference type="OrthoDB" id="441812at2759"/>
<feature type="region of interest" description="Disordered" evidence="1">
    <location>
        <begin position="530"/>
        <end position="558"/>
    </location>
</feature>
<evidence type="ECO:0000256" key="1">
    <source>
        <dbReference type="SAM" id="MobiDB-lite"/>
    </source>
</evidence>
<dbReference type="InterPro" id="IPR050600">
    <property type="entry name" value="SETD3_SETD6_MTase"/>
</dbReference>
<gene>
    <name evidence="2" type="ORF">AAL_03616</name>
</gene>
<dbReference type="STRING" id="1081109.A0A162IRZ7"/>
<reference evidence="2 3" key="1">
    <citation type="journal article" date="2016" name="Genome Biol. Evol.">
        <title>Divergent and convergent evolution of fungal pathogenicity.</title>
        <authorList>
            <person name="Shang Y."/>
            <person name="Xiao G."/>
            <person name="Zheng P."/>
            <person name="Cen K."/>
            <person name="Zhan S."/>
            <person name="Wang C."/>
        </authorList>
    </citation>
    <scope>NUCLEOTIDE SEQUENCE [LARGE SCALE GENOMIC DNA]</scope>
    <source>
        <strain evidence="2 3">RCEF 2490</strain>
    </source>
</reference>
<evidence type="ECO:0000313" key="2">
    <source>
        <dbReference type="EMBL" id="KZZ97652.1"/>
    </source>
</evidence>
<accession>A0A162IRZ7</accession>
<evidence type="ECO:0000313" key="3">
    <source>
        <dbReference type="Proteomes" id="UP000078544"/>
    </source>
</evidence>
<dbReference type="SUPFAM" id="SSF82199">
    <property type="entry name" value="SET domain"/>
    <property type="match status" value="1"/>
</dbReference>
<name>A0A162IRZ7_9HYPO</name>
<organism evidence="2 3">
    <name type="scientific">Moelleriella libera RCEF 2490</name>
    <dbReference type="NCBI Taxonomy" id="1081109"/>
    <lineage>
        <taxon>Eukaryota</taxon>
        <taxon>Fungi</taxon>
        <taxon>Dikarya</taxon>
        <taxon>Ascomycota</taxon>
        <taxon>Pezizomycotina</taxon>
        <taxon>Sordariomycetes</taxon>
        <taxon>Hypocreomycetidae</taxon>
        <taxon>Hypocreales</taxon>
        <taxon>Clavicipitaceae</taxon>
        <taxon>Moelleriella</taxon>
    </lineage>
</organism>
<dbReference type="Gene3D" id="3.90.1410.10">
    <property type="entry name" value="set domain protein methyltransferase, domain 1"/>
    <property type="match status" value="1"/>
</dbReference>
<dbReference type="GO" id="GO:0005634">
    <property type="term" value="C:nucleus"/>
    <property type="evidence" value="ECO:0007669"/>
    <property type="project" value="TreeGrafter"/>
</dbReference>
<dbReference type="Proteomes" id="UP000078544">
    <property type="component" value="Unassembled WGS sequence"/>
</dbReference>
<feature type="region of interest" description="Disordered" evidence="1">
    <location>
        <begin position="466"/>
        <end position="486"/>
    </location>
</feature>
<dbReference type="CDD" id="cd10527">
    <property type="entry name" value="SET_LSMT"/>
    <property type="match status" value="1"/>
</dbReference>
<dbReference type="InterPro" id="IPR046341">
    <property type="entry name" value="SET_dom_sf"/>
</dbReference>
<dbReference type="AlphaFoldDB" id="A0A162IRZ7"/>
<dbReference type="GO" id="GO:0016279">
    <property type="term" value="F:protein-lysine N-methyltransferase activity"/>
    <property type="evidence" value="ECO:0007669"/>
    <property type="project" value="TreeGrafter"/>
</dbReference>
<proteinExistence type="predicted"/>
<dbReference type="PANTHER" id="PTHR13271:SF76">
    <property type="entry name" value="SET DOMAIN-CONTAINING PROTEIN 8"/>
    <property type="match status" value="1"/>
</dbReference>
<keyword evidence="3" id="KW-1185">Reference proteome</keyword>
<dbReference type="PANTHER" id="PTHR13271">
    <property type="entry name" value="UNCHARACTERIZED PUTATIVE METHYLTRANSFERASE"/>
    <property type="match status" value="1"/>
</dbReference>
<feature type="compositionally biased region" description="Acidic residues" evidence="1">
    <location>
        <begin position="548"/>
        <end position="558"/>
    </location>
</feature>
<sequence>MSSQLLSEVFTTWAHLNGILFDGIRLEHVGQSKGFGFLTTESDSLIREMPFCPVSVIRVPTDLMLCVGTVNDYAKVDQNFKQLLAKTRPRTTRDIVMMYLFAHLAQSRRAGGLTPTPWTEYIRMLPRSVGIPTMWTEAERALLYGTSLEVSSFSFCHTVGDSASSIPLLPKKIDGHAEEKRANGIFISRCVLARPNEEVVDSLKKLNIAEKLSTLAKEFDHVRQQSATLPFWNNILWQKNELNLDDWVLVDAWFRSRSMRIQEVGDAMVPAIDMVNHSDQPAAYYDQALINEIELILHSEAIDWPPGVEITISYGDHKPPSEMLFNYGFIDPKTTFDSMALRLYPFADDPLGKAKLHTSPSPPFFVIGQVKANPDELLVSQVEWLSPWIYLVCLNEEDGLGFRILEDVQGRQQLRVLWQEEDITEDVDKLEVFANRHPLCDVFKLRAATVVQQKILSQLARLNRGPPEQQLRATSQAAGSPEPERAAAAEQLKAIERRLMEGALITLDKEREALLQKESVVAYLNAARAPATAAAPQAAPPVPAAPGEEQEEQEDDFS</sequence>